<sequence length="266" mass="28532">MEKMVVVVFDSESKAYNGLNAIKQLDRQADLTLFAIAVIAKDTDGVVNVRQSDDVGPLGTAFGTALGGMVGLLGGPLGVAAGMATGSLSGAISDMDRIGIDLEFLDDVGSVLTSGKAAVVASIDEYWTIPLDAAMEPLGGTVFRKLRGDVIDDQINREIQETQAELRALEEEYEAASEAQKAQLQAKIDATRSKLQSKIEAANKWIKDSEQQAQSKVAALKEQVKAANEKRKAQIEQQIDKIQVDTAQRQEKLKKSAASVREALTV</sequence>
<evidence type="ECO:0000313" key="2">
    <source>
        <dbReference type="EMBL" id="HGW94342.1"/>
    </source>
</evidence>
<feature type="coiled-coil region" evidence="1">
    <location>
        <begin position="152"/>
        <end position="245"/>
    </location>
</feature>
<dbReference type="EMBL" id="DSRD01000546">
    <property type="protein sequence ID" value="HGW94342.1"/>
    <property type="molecule type" value="Genomic_DNA"/>
</dbReference>
<dbReference type="Pfam" id="PF06897">
    <property type="entry name" value="DUF1269"/>
    <property type="match status" value="1"/>
</dbReference>
<dbReference type="AlphaFoldDB" id="A0A832H3E5"/>
<protein>
    <submittedName>
        <fullName evidence="2">DUF1269 domain-containing protein</fullName>
    </submittedName>
</protein>
<accession>A0A832H3E5</accession>
<evidence type="ECO:0000256" key="1">
    <source>
        <dbReference type="SAM" id="Coils"/>
    </source>
</evidence>
<proteinExistence type="predicted"/>
<dbReference type="InterPro" id="IPR009200">
    <property type="entry name" value="DUF1269_membrane"/>
</dbReference>
<name>A0A832H3E5_9CYAN</name>
<organism evidence="2">
    <name type="scientific">Oscillatoriales cyanobacterium SpSt-402</name>
    <dbReference type="NCBI Taxonomy" id="2282168"/>
    <lineage>
        <taxon>Bacteria</taxon>
        <taxon>Bacillati</taxon>
        <taxon>Cyanobacteriota</taxon>
        <taxon>Cyanophyceae</taxon>
        <taxon>Oscillatoriophycideae</taxon>
        <taxon>Oscillatoriales</taxon>
    </lineage>
</organism>
<comment type="caution">
    <text evidence="2">The sequence shown here is derived from an EMBL/GenBank/DDBJ whole genome shotgun (WGS) entry which is preliminary data.</text>
</comment>
<gene>
    <name evidence="2" type="ORF">ENR47_08690</name>
</gene>
<reference evidence="2" key="1">
    <citation type="journal article" date="2020" name="mSystems">
        <title>Genome- and Community-Level Interaction Insights into Carbon Utilization and Element Cycling Functions of Hydrothermarchaeota in Hydrothermal Sediment.</title>
        <authorList>
            <person name="Zhou Z."/>
            <person name="Liu Y."/>
            <person name="Xu W."/>
            <person name="Pan J."/>
            <person name="Luo Z.H."/>
            <person name="Li M."/>
        </authorList>
    </citation>
    <scope>NUCLEOTIDE SEQUENCE [LARGE SCALE GENOMIC DNA]</scope>
    <source>
        <strain evidence="2">SpSt-402</strain>
    </source>
</reference>
<keyword evidence="1" id="KW-0175">Coiled coil</keyword>